<feature type="domain" description="Integrase zinc-binding" evidence="2">
    <location>
        <begin position="36"/>
        <end position="87"/>
    </location>
</feature>
<dbReference type="WBParaSite" id="TMUE_2000007777.1">
    <property type="protein sequence ID" value="TMUE_2000007777.1"/>
    <property type="gene ID" value="WBGene00300005"/>
</dbReference>
<dbReference type="AlphaFoldDB" id="A0A5S6QLM8"/>
<dbReference type="EC" id="2.7.7.49" evidence="1"/>
<organism evidence="3 4">
    <name type="scientific">Trichuris muris</name>
    <name type="common">Mouse whipworm</name>
    <dbReference type="NCBI Taxonomy" id="70415"/>
    <lineage>
        <taxon>Eukaryota</taxon>
        <taxon>Metazoa</taxon>
        <taxon>Ecdysozoa</taxon>
        <taxon>Nematoda</taxon>
        <taxon>Enoplea</taxon>
        <taxon>Dorylaimia</taxon>
        <taxon>Trichinellida</taxon>
        <taxon>Trichuridae</taxon>
        <taxon>Trichuris</taxon>
    </lineage>
</organism>
<dbReference type="STRING" id="70415.A0A5S6QLM8"/>
<dbReference type="InterPro" id="IPR041588">
    <property type="entry name" value="Integrase_H2C2"/>
</dbReference>
<evidence type="ECO:0000256" key="1">
    <source>
        <dbReference type="ARBA" id="ARBA00012493"/>
    </source>
</evidence>
<protein>
    <recommendedName>
        <fullName evidence="1">RNA-directed DNA polymerase</fullName>
        <ecNumber evidence="1">2.7.7.49</ecNumber>
    </recommendedName>
</protein>
<dbReference type="GO" id="GO:0003676">
    <property type="term" value="F:nucleic acid binding"/>
    <property type="evidence" value="ECO:0007669"/>
    <property type="project" value="InterPro"/>
</dbReference>
<dbReference type="Proteomes" id="UP000046395">
    <property type="component" value="Unassembled WGS sequence"/>
</dbReference>
<dbReference type="InterPro" id="IPR036397">
    <property type="entry name" value="RNaseH_sf"/>
</dbReference>
<dbReference type="Gene3D" id="3.30.420.10">
    <property type="entry name" value="Ribonuclease H-like superfamily/Ribonuclease H"/>
    <property type="match status" value="1"/>
</dbReference>
<dbReference type="PANTHER" id="PTHR37984">
    <property type="entry name" value="PROTEIN CBG26694"/>
    <property type="match status" value="1"/>
</dbReference>
<evidence type="ECO:0000259" key="2">
    <source>
        <dbReference type="Pfam" id="PF17921"/>
    </source>
</evidence>
<name>A0A5S6QLM8_TRIMR</name>
<dbReference type="GO" id="GO:0003964">
    <property type="term" value="F:RNA-directed DNA polymerase activity"/>
    <property type="evidence" value="ECO:0007669"/>
    <property type="project" value="UniProtKB-EC"/>
</dbReference>
<dbReference type="FunFam" id="1.10.340.70:FF:000004">
    <property type="entry name" value="Retrovirus-related Pol polyprotein from transposon 297-like Protein"/>
    <property type="match status" value="1"/>
</dbReference>
<evidence type="ECO:0000313" key="4">
    <source>
        <dbReference type="WBParaSite" id="TMUE_2000007777.1"/>
    </source>
</evidence>
<accession>A0A5S6QLM8</accession>
<dbReference type="PANTHER" id="PTHR37984:SF15">
    <property type="entry name" value="INTEGRASE CATALYTIC DOMAIN-CONTAINING PROTEIN"/>
    <property type="match status" value="1"/>
</dbReference>
<dbReference type="Gene3D" id="1.10.340.70">
    <property type="match status" value="1"/>
</dbReference>
<dbReference type="Pfam" id="PF17921">
    <property type="entry name" value="Integrase_H2C2"/>
    <property type="match status" value="1"/>
</dbReference>
<dbReference type="InterPro" id="IPR050951">
    <property type="entry name" value="Retrovirus_Pol_polyprotein"/>
</dbReference>
<reference evidence="4" key="1">
    <citation type="submission" date="2019-12" db="UniProtKB">
        <authorList>
            <consortium name="WormBaseParasite"/>
        </authorList>
    </citation>
    <scope>IDENTIFICATION</scope>
</reference>
<sequence length="173" mass="19583">MGEGRVHGRRKHRFAAVVQVRRKNGCIIRGTGRLVIPEALQASIIALAHESHQGIVRTKARLRRLFWWPKLDTAVETYVRNCYVCRTLDKTAVQYRAPLNPVPLQNAAWEKLAIDIVGPLQNSRYGERFAITLVDYYSREIVALVTAKRGLRWALIDWHGLISTSAATGLMPV</sequence>
<keyword evidence="3" id="KW-1185">Reference proteome</keyword>
<evidence type="ECO:0000313" key="3">
    <source>
        <dbReference type="Proteomes" id="UP000046395"/>
    </source>
</evidence>
<proteinExistence type="predicted"/>